<sequence>MMMTRRAVTSLAAALPVTAAAQSAPAIFAAGAVKTAVEALLAELPEPPTVRFATVGALRDEVLAGARPRLVLLSEDALVRLDAAGLLLPGSRRSIGRTGVALATRAGAALPDVGTLGAFRAALLAAPSFAYADPARGATAGAHMARIFDQLGIAEAMRAKSRLVPFGVDGVSLAAAGEVALAASQASEIIGRPGVALVGMLPDALQLWTRYGVAALRDAAEPAPLLDLFTSPAARAAFTAIGFVPS</sequence>
<reference evidence="2" key="1">
    <citation type="submission" date="2020-01" db="EMBL/GenBank/DDBJ databases">
        <authorList>
            <person name="Rat A."/>
        </authorList>
    </citation>
    <scope>NUCLEOTIDE SEQUENCE</scope>
    <source>
        <strain evidence="2">LMG 28251</strain>
    </source>
</reference>
<evidence type="ECO:0000256" key="1">
    <source>
        <dbReference type="SAM" id="SignalP"/>
    </source>
</evidence>
<dbReference type="AlphaFoldDB" id="A0AAF1KKM8"/>
<dbReference type="PANTHER" id="PTHR30632">
    <property type="entry name" value="MOLYBDATE-BINDING PERIPLASMIC PROTEIN"/>
    <property type="match status" value="1"/>
</dbReference>
<dbReference type="Proteomes" id="UP001196068">
    <property type="component" value="Unassembled WGS sequence"/>
</dbReference>
<dbReference type="Pfam" id="PF13531">
    <property type="entry name" value="SBP_bac_11"/>
    <property type="match status" value="1"/>
</dbReference>
<comment type="caution">
    <text evidence="2">The sequence shown here is derived from an EMBL/GenBank/DDBJ whole genome shotgun (WGS) entry which is preliminary data.</text>
</comment>
<dbReference type="PANTHER" id="PTHR30632:SF11">
    <property type="entry name" value="BLR4797 PROTEIN"/>
    <property type="match status" value="1"/>
</dbReference>
<proteinExistence type="predicted"/>
<organism evidence="2 3">
    <name type="scientific">Plastoroseomonas arctica</name>
    <dbReference type="NCBI Taxonomy" id="1509237"/>
    <lineage>
        <taxon>Bacteria</taxon>
        <taxon>Pseudomonadati</taxon>
        <taxon>Pseudomonadota</taxon>
        <taxon>Alphaproteobacteria</taxon>
        <taxon>Acetobacterales</taxon>
        <taxon>Acetobacteraceae</taxon>
        <taxon>Plastoroseomonas</taxon>
    </lineage>
</organism>
<accession>A0AAF1KKM8</accession>
<dbReference type="EMBL" id="JAAEDH010000021">
    <property type="protein sequence ID" value="MBR0656730.1"/>
    <property type="molecule type" value="Genomic_DNA"/>
</dbReference>
<keyword evidence="1" id="KW-0732">Signal</keyword>
<keyword evidence="3" id="KW-1185">Reference proteome</keyword>
<feature type="signal peptide" evidence="1">
    <location>
        <begin position="1"/>
        <end position="21"/>
    </location>
</feature>
<evidence type="ECO:0000313" key="3">
    <source>
        <dbReference type="Proteomes" id="UP001196068"/>
    </source>
</evidence>
<evidence type="ECO:0000313" key="2">
    <source>
        <dbReference type="EMBL" id="MBR0656730.1"/>
    </source>
</evidence>
<protein>
    <submittedName>
        <fullName evidence="2">ABC transporter substrate-binding protein</fullName>
    </submittedName>
</protein>
<dbReference type="GO" id="GO:0030973">
    <property type="term" value="F:molybdate ion binding"/>
    <property type="evidence" value="ECO:0007669"/>
    <property type="project" value="TreeGrafter"/>
</dbReference>
<dbReference type="RefSeq" id="WP_211875596.1">
    <property type="nucleotide sequence ID" value="NZ_JAAEDH010000021.1"/>
</dbReference>
<dbReference type="Gene3D" id="3.40.190.10">
    <property type="entry name" value="Periplasmic binding protein-like II"/>
    <property type="match status" value="2"/>
</dbReference>
<feature type="chain" id="PRO_5042108208" evidence="1">
    <location>
        <begin position="22"/>
        <end position="246"/>
    </location>
</feature>
<dbReference type="GO" id="GO:0015689">
    <property type="term" value="P:molybdate ion transport"/>
    <property type="evidence" value="ECO:0007669"/>
    <property type="project" value="TreeGrafter"/>
</dbReference>
<dbReference type="SUPFAM" id="SSF53850">
    <property type="entry name" value="Periplasmic binding protein-like II"/>
    <property type="match status" value="1"/>
</dbReference>
<reference evidence="2" key="2">
    <citation type="journal article" date="2021" name="Syst. Appl. Microbiol.">
        <title>Roseomonas hellenica sp. nov., isolated from roots of wild-growing Alkanna tinctoria.</title>
        <authorList>
            <person name="Rat A."/>
            <person name="Naranjo H.D."/>
            <person name="Lebbe L."/>
            <person name="Cnockaert M."/>
            <person name="Krigas N."/>
            <person name="Grigoriadou K."/>
            <person name="Maloupa E."/>
            <person name="Willems A."/>
        </authorList>
    </citation>
    <scope>NUCLEOTIDE SEQUENCE</scope>
    <source>
        <strain evidence="2">LMG 28251</strain>
    </source>
</reference>
<name>A0AAF1KKM8_9PROT</name>
<dbReference type="InterPro" id="IPR050682">
    <property type="entry name" value="ModA/WtpA"/>
</dbReference>
<gene>
    <name evidence="2" type="ORF">GXW79_16740</name>
</gene>